<dbReference type="InterPro" id="IPR003203">
    <property type="entry name" value="CobU/CobP"/>
</dbReference>
<evidence type="ECO:0000256" key="7">
    <source>
        <dbReference type="ARBA" id="ARBA00007490"/>
    </source>
</evidence>
<dbReference type="EC" id="2.7.7.62" evidence="9"/>
<comment type="pathway">
    <text evidence="6">Cofactor biosynthesis; adenosylcobalamin biosynthesis; adenosylcobalamin from cob(II)yrinate a,c-diamide: step 5/7.</text>
</comment>
<dbReference type="GO" id="GO:0043752">
    <property type="term" value="F:adenosylcobinamide kinase activity"/>
    <property type="evidence" value="ECO:0007669"/>
    <property type="project" value="UniProtKB-EC"/>
</dbReference>
<evidence type="ECO:0000256" key="12">
    <source>
        <dbReference type="ARBA" id="ARBA00022741"/>
    </source>
</evidence>
<feature type="binding site" evidence="19">
    <location>
        <begin position="35"/>
        <end position="37"/>
    </location>
    <ligand>
        <name>GTP</name>
        <dbReference type="ChEBI" id="CHEBI:37565"/>
    </ligand>
</feature>
<comment type="caution">
    <text evidence="20">The sequence shown here is derived from an EMBL/GenBank/DDBJ whole genome shotgun (WGS) entry which is preliminary data.</text>
</comment>
<evidence type="ECO:0000256" key="6">
    <source>
        <dbReference type="ARBA" id="ARBA00005159"/>
    </source>
</evidence>
<comment type="function">
    <text evidence="4">Catalyzes ATP-dependent phosphorylation of adenosylcobinamide and addition of GMP to adenosylcobinamide phosphate.</text>
</comment>
<keyword evidence="15 19" id="KW-0342">GTP-binding</keyword>
<feature type="binding site" evidence="19">
    <location>
        <position position="84"/>
    </location>
    <ligand>
        <name>GTP</name>
        <dbReference type="ChEBI" id="CHEBI:37565"/>
    </ligand>
</feature>
<evidence type="ECO:0000256" key="9">
    <source>
        <dbReference type="ARBA" id="ARBA00012523"/>
    </source>
</evidence>
<feature type="active site" description="GMP-histidine intermediate" evidence="18">
    <location>
        <position position="53"/>
    </location>
</feature>
<evidence type="ECO:0000256" key="8">
    <source>
        <dbReference type="ARBA" id="ARBA00012016"/>
    </source>
</evidence>
<name>A0AAJ3NTM1_9MYCO</name>
<evidence type="ECO:0000256" key="13">
    <source>
        <dbReference type="ARBA" id="ARBA00022777"/>
    </source>
</evidence>
<keyword evidence="12 19" id="KW-0547">Nucleotide-binding</keyword>
<evidence type="ECO:0000313" key="21">
    <source>
        <dbReference type="Proteomes" id="UP000193387"/>
    </source>
</evidence>
<dbReference type="EMBL" id="LQPR01000001">
    <property type="protein sequence ID" value="ORW75542.1"/>
    <property type="molecule type" value="Genomic_DNA"/>
</dbReference>
<dbReference type="GO" id="GO:0008820">
    <property type="term" value="F:cobinamide phosphate guanylyltransferase activity"/>
    <property type="evidence" value="ECO:0007669"/>
    <property type="project" value="UniProtKB-EC"/>
</dbReference>
<comment type="pathway">
    <text evidence="5">Cofactor biosynthesis; adenosylcobalamin biosynthesis; adenosylcobalamin from cob(II)yrinate a,c-diamide: step 6/7.</text>
</comment>
<dbReference type="AlphaFoldDB" id="A0AAJ3NTM1"/>
<evidence type="ECO:0000256" key="16">
    <source>
        <dbReference type="ARBA" id="ARBA00029570"/>
    </source>
</evidence>
<keyword evidence="10" id="KW-0169">Cobalamin biosynthesis</keyword>
<dbReference type="InterPro" id="IPR027417">
    <property type="entry name" value="P-loop_NTPase"/>
</dbReference>
<dbReference type="Gene3D" id="3.40.50.300">
    <property type="entry name" value="P-loop containing nucleotide triphosphate hydrolases"/>
    <property type="match status" value="1"/>
</dbReference>
<keyword evidence="21" id="KW-1185">Reference proteome</keyword>
<evidence type="ECO:0000256" key="17">
    <source>
        <dbReference type="ARBA" id="ARBA00030571"/>
    </source>
</evidence>
<dbReference type="Pfam" id="PF02283">
    <property type="entry name" value="CobU"/>
    <property type="match status" value="1"/>
</dbReference>
<feature type="binding site" evidence="19">
    <location>
        <begin position="7"/>
        <end position="14"/>
    </location>
    <ligand>
        <name>GTP</name>
        <dbReference type="ChEBI" id="CHEBI:37565"/>
    </ligand>
</feature>
<evidence type="ECO:0000256" key="15">
    <source>
        <dbReference type="ARBA" id="ARBA00023134"/>
    </source>
</evidence>
<protein>
    <recommendedName>
        <fullName evidence="16">Adenosylcobinamide kinase</fullName>
        <ecNumber evidence="8">2.7.1.156</ecNumber>
        <ecNumber evidence="9">2.7.7.62</ecNumber>
    </recommendedName>
    <alternativeName>
        <fullName evidence="17">Adenosylcobinamide-phosphate guanylyltransferase</fullName>
    </alternativeName>
</protein>
<proteinExistence type="inferred from homology"/>
<evidence type="ECO:0000256" key="10">
    <source>
        <dbReference type="ARBA" id="ARBA00022573"/>
    </source>
</evidence>
<reference evidence="20 21" key="1">
    <citation type="submission" date="2016-01" db="EMBL/GenBank/DDBJ databases">
        <title>The new phylogeny of the genus Mycobacterium.</title>
        <authorList>
            <person name="Tarcisio F."/>
            <person name="Conor M."/>
            <person name="Antonella G."/>
            <person name="Elisabetta G."/>
            <person name="Giulia F.S."/>
            <person name="Sara T."/>
            <person name="Anna F."/>
            <person name="Clotilde B."/>
            <person name="Roberto B."/>
            <person name="Veronica D.S."/>
            <person name="Fabio R."/>
            <person name="Monica P."/>
            <person name="Olivier J."/>
            <person name="Enrico T."/>
            <person name="Nicola S."/>
        </authorList>
    </citation>
    <scope>NUCLEOTIDE SEQUENCE [LARGE SCALE GENOMIC DNA]</scope>
    <source>
        <strain evidence="20 21">DSM 44616</strain>
    </source>
</reference>
<evidence type="ECO:0000313" key="20">
    <source>
        <dbReference type="EMBL" id="ORW75542.1"/>
    </source>
</evidence>
<evidence type="ECO:0000256" key="4">
    <source>
        <dbReference type="ARBA" id="ARBA00003889"/>
    </source>
</evidence>
<dbReference type="SUPFAM" id="SSF52540">
    <property type="entry name" value="P-loop containing nucleoside triphosphate hydrolases"/>
    <property type="match status" value="1"/>
</dbReference>
<dbReference type="EC" id="2.7.1.156" evidence="8"/>
<organism evidence="20 21">
    <name type="scientific">Mycobacterium saskatchewanense</name>
    <dbReference type="NCBI Taxonomy" id="220927"/>
    <lineage>
        <taxon>Bacteria</taxon>
        <taxon>Bacillati</taxon>
        <taxon>Actinomycetota</taxon>
        <taxon>Actinomycetes</taxon>
        <taxon>Mycobacteriales</taxon>
        <taxon>Mycobacteriaceae</taxon>
        <taxon>Mycobacterium</taxon>
        <taxon>Mycobacterium simiae complex</taxon>
    </lineage>
</organism>
<feature type="binding site" evidence="19">
    <location>
        <position position="65"/>
    </location>
    <ligand>
        <name>GTP</name>
        <dbReference type="ChEBI" id="CHEBI:37565"/>
    </ligand>
</feature>
<accession>A0AAJ3NTM1</accession>
<evidence type="ECO:0000256" key="3">
    <source>
        <dbReference type="ARBA" id="ARBA00001522"/>
    </source>
</evidence>
<evidence type="ECO:0000256" key="14">
    <source>
        <dbReference type="ARBA" id="ARBA00022840"/>
    </source>
</evidence>
<keyword evidence="13 20" id="KW-0418">Kinase</keyword>
<evidence type="ECO:0000256" key="19">
    <source>
        <dbReference type="PIRSR" id="PIRSR006135-2"/>
    </source>
</evidence>
<evidence type="ECO:0000256" key="11">
    <source>
        <dbReference type="ARBA" id="ARBA00022679"/>
    </source>
</evidence>
<dbReference type="Proteomes" id="UP000193387">
    <property type="component" value="Unassembled WGS sequence"/>
</dbReference>
<comment type="catalytic activity">
    <reaction evidence="1">
        <text>adenosylcob(III)inamide + ATP = adenosylcob(III)inamide phosphate + ADP + H(+)</text>
        <dbReference type="Rhea" id="RHEA:15769"/>
        <dbReference type="ChEBI" id="CHEBI:2480"/>
        <dbReference type="ChEBI" id="CHEBI:15378"/>
        <dbReference type="ChEBI" id="CHEBI:30616"/>
        <dbReference type="ChEBI" id="CHEBI:58502"/>
        <dbReference type="ChEBI" id="CHEBI:456216"/>
        <dbReference type="EC" id="2.7.1.156"/>
    </reaction>
</comment>
<evidence type="ECO:0000256" key="1">
    <source>
        <dbReference type="ARBA" id="ARBA00000312"/>
    </source>
</evidence>
<keyword evidence="11" id="KW-0808">Transferase</keyword>
<comment type="catalytic activity">
    <reaction evidence="3">
        <text>adenosylcob(III)inamide + GTP = adenosylcob(III)inamide phosphate + GDP + H(+)</text>
        <dbReference type="Rhea" id="RHEA:15765"/>
        <dbReference type="ChEBI" id="CHEBI:2480"/>
        <dbReference type="ChEBI" id="CHEBI:15378"/>
        <dbReference type="ChEBI" id="CHEBI:37565"/>
        <dbReference type="ChEBI" id="CHEBI:58189"/>
        <dbReference type="ChEBI" id="CHEBI:58502"/>
        <dbReference type="EC" id="2.7.1.156"/>
    </reaction>
</comment>
<dbReference type="GO" id="GO:0009236">
    <property type="term" value="P:cobalamin biosynthetic process"/>
    <property type="evidence" value="ECO:0007669"/>
    <property type="project" value="UniProtKB-KW"/>
</dbReference>
<evidence type="ECO:0000256" key="2">
    <source>
        <dbReference type="ARBA" id="ARBA00000711"/>
    </source>
</evidence>
<comment type="similarity">
    <text evidence="7">Belongs to the CobU/CobP family.</text>
</comment>
<dbReference type="RefSeq" id="WP_085253616.1">
    <property type="nucleotide sequence ID" value="NZ_AP022573.1"/>
</dbReference>
<comment type="catalytic activity">
    <reaction evidence="2">
        <text>adenosylcob(III)inamide phosphate + GTP + H(+) = adenosylcob(III)inamide-GDP + diphosphate</text>
        <dbReference type="Rhea" id="RHEA:22712"/>
        <dbReference type="ChEBI" id="CHEBI:15378"/>
        <dbReference type="ChEBI" id="CHEBI:33019"/>
        <dbReference type="ChEBI" id="CHEBI:37565"/>
        <dbReference type="ChEBI" id="CHEBI:58502"/>
        <dbReference type="ChEBI" id="CHEBI:60487"/>
        <dbReference type="EC" id="2.7.7.62"/>
    </reaction>
</comment>
<feature type="binding site" evidence="19">
    <location>
        <begin position="54"/>
        <end position="57"/>
    </location>
    <ligand>
        <name>GTP</name>
        <dbReference type="ChEBI" id="CHEBI:37565"/>
    </ligand>
</feature>
<sequence>MRTLVLGGIRSGKSRWAEGAIARSVPPDGPVRYLAPGPAVGDDAAWARRVETHRGRRPTHWSTVETADVAGQLRDARKLPTLVDDLGGWLTCALDRDNAWAGGSVAGPVDDLLSAVDAYAAALVLVSPEVGLTVVPATESGRRFADELGSLNQRMAALCDEVVLVVAGQALPIKRAGG</sequence>
<dbReference type="GO" id="GO:0005525">
    <property type="term" value="F:GTP binding"/>
    <property type="evidence" value="ECO:0007669"/>
    <property type="project" value="UniProtKB-KW"/>
</dbReference>
<gene>
    <name evidence="20" type="ORF">AWC23_00060</name>
</gene>
<dbReference type="PANTHER" id="PTHR34848">
    <property type="match status" value="1"/>
</dbReference>
<evidence type="ECO:0000256" key="18">
    <source>
        <dbReference type="PIRSR" id="PIRSR006135-1"/>
    </source>
</evidence>
<dbReference type="GO" id="GO:0005524">
    <property type="term" value="F:ATP binding"/>
    <property type="evidence" value="ECO:0007669"/>
    <property type="project" value="UniProtKB-KW"/>
</dbReference>
<dbReference type="PIRSF" id="PIRSF006135">
    <property type="entry name" value="CobU"/>
    <property type="match status" value="1"/>
</dbReference>
<evidence type="ECO:0000256" key="5">
    <source>
        <dbReference type="ARBA" id="ARBA00004692"/>
    </source>
</evidence>
<dbReference type="PANTHER" id="PTHR34848:SF1">
    <property type="entry name" value="BIFUNCTIONAL ADENOSYLCOBALAMIN BIOSYNTHESIS PROTEIN COBU"/>
    <property type="match status" value="1"/>
</dbReference>
<dbReference type="CDD" id="cd00544">
    <property type="entry name" value="CobU"/>
    <property type="match status" value="1"/>
</dbReference>
<keyword evidence="14" id="KW-0067">ATP-binding</keyword>